<accession>A0A849C221</accession>
<keyword evidence="2" id="KW-1185">Reference proteome</keyword>
<sequence length="517" mass="57481">MTVNNDVSHHEVLVIGAGFGGINAGVQLRKAGIEDFVILDKWHQVGGTWNANRYPGVAVDIPSFIYQFSYQQKGSWSRLFAEGGEIQKYAEEVVTRQGLRSKLRLETAVERMRFDEATDLWHVETDKGEYTARFVIGGIGGLEVPNLPDIAGIDTFGGKVIHTSRWDHDYDLTGKRVAVIGTGATALQVIPTIAEQVSHLTVFQRTPIWVGPKPDWDTGPVTKAVLGNPLTRWPLRAVGMVGTELGIGGALVAGPAAIPALRGVETAIKLWMRTQVKDKDLRDKLTPDYLFACKRPSISNSYLRTFEQPHVDLITDPIEKITPDAVVTQDGTEHPIDVLICATGFKVMEKGATPPFPTLGRGGVDLNNWWDENRYQAYQGVSVPGFPNFFMVIGPYAYSPGSYLVLIEATGRHAVRVICEARRRRATRAEIKQEPHERYWKQMLRRVGRTPIVGPLCAGSNTYYLNYQGDGAAYRPSTGLEMRLHNRFFPLDNYQYSLARAKFADSIDSEHELAVAK</sequence>
<dbReference type="Proteomes" id="UP000586827">
    <property type="component" value="Unassembled WGS sequence"/>
</dbReference>
<proteinExistence type="predicted"/>
<evidence type="ECO:0000313" key="1">
    <source>
        <dbReference type="EMBL" id="NNH72762.1"/>
    </source>
</evidence>
<dbReference type="InterPro" id="IPR036188">
    <property type="entry name" value="FAD/NAD-bd_sf"/>
</dbReference>
<dbReference type="PRINTS" id="PR00411">
    <property type="entry name" value="PNDRDTASEI"/>
</dbReference>
<dbReference type="PANTHER" id="PTHR42877:SF4">
    <property type="entry name" value="FAD_NAD(P)-BINDING DOMAIN-CONTAINING PROTEIN-RELATED"/>
    <property type="match status" value="1"/>
</dbReference>
<name>A0A849C221_9NOCA</name>
<dbReference type="Gene3D" id="3.50.50.60">
    <property type="entry name" value="FAD/NAD(P)-binding domain"/>
    <property type="match status" value="2"/>
</dbReference>
<dbReference type="PANTHER" id="PTHR42877">
    <property type="entry name" value="L-ORNITHINE N(5)-MONOOXYGENASE-RELATED"/>
    <property type="match status" value="1"/>
</dbReference>
<comment type="caution">
    <text evidence="1">The sequence shown here is derived from an EMBL/GenBank/DDBJ whole genome shotgun (WGS) entry which is preliminary data.</text>
</comment>
<evidence type="ECO:0000313" key="2">
    <source>
        <dbReference type="Proteomes" id="UP000586827"/>
    </source>
</evidence>
<gene>
    <name evidence="1" type="ORF">HLB23_23340</name>
</gene>
<reference evidence="1 2" key="1">
    <citation type="submission" date="2020-05" db="EMBL/GenBank/DDBJ databases">
        <title>MicrobeNet Type strains.</title>
        <authorList>
            <person name="Nicholson A.C."/>
        </authorList>
    </citation>
    <scope>NUCLEOTIDE SEQUENCE [LARGE SCALE GENOMIC DNA]</scope>
    <source>
        <strain evidence="1 2">JCM 3224</strain>
    </source>
</reference>
<protein>
    <submittedName>
        <fullName evidence="1">NAD(P)/FAD-dependent oxidoreductase</fullName>
    </submittedName>
</protein>
<dbReference type="SUPFAM" id="SSF51905">
    <property type="entry name" value="FAD/NAD(P)-binding domain"/>
    <property type="match status" value="1"/>
</dbReference>
<dbReference type="Pfam" id="PF13738">
    <property type="entry name" value="Pyr_redox_3"/>
    <property type="match status" value="1"/>
</dbReference>
<dbReference type="InterPro" id="IPR051209">
    <property type="entry name" value="FAD-bind_Monooxygenase_sf"/>
</dbReference>
<organism evidence="1 2">
    <name type="scientific">Nocardia uniformis</name>
    <dbReference type="NCBI Taxonomy" id="53432"/>
    <lineage>
        <taxon>Bacteria</taxon>
        <taxon>Bacillati</taxon>
        <taxon>Actinomycetota</taxon>
        <taxon>Actinomycetes</taxon>
        <taxon>Mycobacteriales</taxon>
        <taxon>Nocardiaceae</taxon>
        <taxon>Nocardia</taxon>
    </lineage>
</organism>
<dbReference type="AlphaFoldDB" id="A0A849C221"/>
<dbReference type="RefSeq" id="WP_067524239.1">
    <property type="nucleotide sequence ID" value="NZ_JABELX010000008.1"/>
</dbReference>
<dbReference type="EMBL" id="JABELX010000008">
    <property type="protein sequence ID" value="NNH72762.1"/>
    <property type="molecule type" value="Genomic_DNA"/>
</dbReference>